<sequence length="244" mass="27430">MEPVALPVEQGAGSTDLQQSPILRLPGEVRNTIYRLCLTGSTPVDVERPMLVRTALLRVCKQIRAEGEGIFYGENSFRVKYIDRSESKYALNWAEFLKEKRHTPAIPKLLIKLEFAKDVERAIEGYIASAASNAQHLTQWEIVQADRKIVHKRQTTLARDMAKIVEVANIPLDRVTLEKPKVKATHGPFADRTCKLFEEIASLQGGLRHTGLRDAVGAAFWALISHPVMFAKVLWKGIKTAFEE</sequence>
<evidence type="ECO:0000313" key="2">
    <source>
        <dbReference type="Proteomes" id="UP001281147"/>
    </source>
</evidence>
<evidence type="ECO:0000313" key="1">
    <source>
        <dbReference type="EMBL" id="KAK3704634.1"/>
    </source>
</evidence>
<comment type="caution">
    <text evidence="1">The sequence shown here is derived from an EMBL/GenBank/DDBJ whole genome shotgun (WGS) entry which is preliminary data.</text>
</comment>
<protein>
    <submittedName>
        <fullName evidence="1">Uncharacterized protein</fullName>
    </submittedName>
</protein>
<dbReference type="EMBL" id="JAUTXU010000137">
    <property type="protein sequence ID" value="KAK3704634.1"/>
    <property type="molecule type" value="Genomic_DNA"/>
</dbReference>
<proteinExistence type="predicted"/>
<accession>A0ACC3MVM9</accession>
<reference evidence="1" key="1">
    <citation type="submission" date="2023-07" db="EMBL/GenBank/DDBJ databases">
        <title>Black Yeasts Isolated from many extreme environments.</title>
        <authorList>
            <person name="Coleine C."/>
            <person name="Stajich J.E."/>
            <person name="Selbmann L."/>
        </authorList>
    </citation>
    <scope>NUCLEOTIDE SEQUENCE</scope>
    <source>
        <strain evidence="1">CCFEE 5714</strain>
    </source>
</reference>
<keyword evidence="2" id="KW-1185">Reference proteome</keyword>
<gene>
    <name evidence="1" type="ORF">LTR37_013733</name>
</gene>
<organism evidence="1 2">
    <name type="scientific">Vermiconidia calcicola</name>
    <dbReference type="NCBI Taxonomy" id="1690605"/>
    <lineage>
        <taxon>Eukaryota</taxon>
        <taxon>Fungi</taxon>
        <taxon>Dikarya</taxon>
        <taxon>Ascomycota</taxon>
        <taxon>Pezizomycotina</taxon>
        <taxon>Dothideomycetes</taxon>
        <taxon>Dothideomycetidae</taxon>
        <taxon>Mycosphaerellales</taxon>
        <taxon>Extremaceae</taxon>
        <taxon>Vermiconidia</taxon>
    </lineage>
</organism>
<name>A0ACC3MVM9_9PEZI</name>
<dbReference type="Proteomes" id="UP001281147">
    <property type="component" value="Unassembled WGS sequence"/>
</dbReference>